<evidence type="ECO:0000313" key="7">
    <source>
        <dbReference type="Proteomes" id="UP001055185"/>
    </source>
</evidence>
<dbReference type="EMBL" id="BQKV01000110">
    <property type="protein sequence ID" value="GJN65869.1"/>
    <property type="molecule type" value="Genomic_DNA"/>
</dbReference>
<organism evidence="6 7">
    <name type="scientific">Faecalibacterium gallinarum</name>
    <dbReference type="NCBI Taxonomy" id="2903556"/>
    <lineage>
        <taxon>Bacteria</taxon>
        <taxon>Bacillati</taxon>
        <taxon>Bacillota</taxon>
        <taxon>Clostridia</taxon>
        <taxon>Eubacteriales</taxon>
        <taxon>Oscillospiraceae</taxon>
        <taxon>Faecalibacterium</taxon>
    </lineage>
</organism>
<dbReference type="FunFam" id="1.20.1090.10:FF:000001">
    <property type="entry name" value="Aldehyde-alcohol dehydrogenase"/>
    <property type="match status" value="1"/>
</dbReference>
<dbReference type="Pfam" id="PF00465">
    <property type="entry name" value="Fe-ADH"/>
    <property type="match status" value="1"/>
</dbReference>
<evidence type="ECO:0000256" key="3">
    <source>
        <dbReference type="ARBA" id="ARBA00023027"/>
    </source>
</evidence>
<protein>
    <submittedName>
        <fullName evidence="6">Alcohol dehydrogenase</fullName>
    </submittedName>
</protein>
<keyword evidence="2" id="KW-0560">Oxidoreductase</keyword>
<dbReference type="Gene3D" id="3.40.50.1970">
    <property type="match status" value="1"/>
</dbReference>
<sequence>MNTLRKIWCRTYQTAFRVALPLLPYREPKLLENMDAVADLLAGKGLSPVLIVTDKGISSLGLLRGLTDALDAQGVEWRFFDEVTANPTIHNVEAARQMYLDEGCKALIAFGGGSSMDCAKACGARIVRPKKPVQKMRGLLQVMHRLPTLIAVPTTAGTGSETTLAAVITDSETKHKYPINDFSLIPHYAVLDPAVTAGLPAGLTATTGMDALTHAVEAHIGRSTTAHTRAMAIEAVQLIRQYLKRAYDNGQDLEARAKMLRAAYCAGIAFTQSYVGYVHGVAHSLGGQYGLPHGLANAIILPWFLEEYGPACHHRLGELARKTGVAPADASDAEAAGIFIAWVREMNDSMGIPRTVDCIQPEDIPQMAAHADQESNPLYPVPKLMDAEELAHMYDVIAGSQTAGKGASHERRIPYQSAAAIL</sequence>
<dbReference type="FunFam" id="3.40.50.1970:FF:000003">
    <property type="entry name" value="Alcohol dehydrogenase, iron-containing"/>
    <property type="match status" value="1"/>
</dbReference>
<dbReference type="AlphaFoldDB" id="A0AA37J300"/>
<dbReference type="PROSITE" id="PS00913">
    <property type="entry name" value="ADH_IRON_1"/>
    <property type="match status" value="1"/>
</dbReference>
<dbReference type="PANTHER" id="PTHR11496:SF102">
    <property type="entry name" value="ALCOHOL DEHYDROGENASE 4"/>
    <property type="match status" value="1"/>
</dbReference>
<feature type="domain" description="Fe-containing alcohol dehydrogenase-like C-terminal" evidence="5">
    <location>
        <begin position="204"/>
        <end position="394"/>
    </location>
</feature>
<keyword evidence="3" id="KW-0520">NAD</keyword>
<dbReference type="RefSeq" id="WP_238318077.1">
    <property type="nucleotide sequence ID" value="NZ_BQKV01000110.1"/>
</dbReference>
<dbReference type="CDD" id="cd08189">
    <property type="entry name" value="Fe-ADH-like"/>
    <property type="match status" value="1"/>
</dbReference>
<dbReference type="InterPro" id="IPR001670">
    <property type="entry name" value="ADH_Fe/GldA"/>
</dbReference>
<accession>A0AA37J300</accession>
<dbReference type="GO" id="GO:0046872">
    <property type="term" value="F:metal ion binding"/>
    <property type="evidence" value="ECO:0007669"/>
    <property type="project" value="InterPro"/>
</dbReference>
<dbReference type="InterPro" id="IPR039697">
    <property type="entry name" value="Alcohol_dehydrogenase_Fe"/>
</dbReference>
<reference evidence="6" key="1">
    <citation type="journal article" date="2022" name="Int. J. Syst. Evol. Microbiol.">
        <title>Genome-based, phenotypic and chemotaxonomic classification of Faecalibacterium strains: proposal of three novel species Faecalibacterium duncaniae sp. nov., Faecalibacterium hattorii sp. nov. and Faecalibacterium gallinarum sp. nov. .</title>
        <authorList>
            <person name="Sakamoto M."/>
            <person name="Sakurai N."/>
            <person name="Tanno H."/>
            <person name="Iino T."/>
            <person name="Ohkuma M."/>
            <person name="Endo A."/>
        </authorList>
    </citation>
    <scope>NUCLEOTIDE SEQUENCE</scope>
    <source>
        <strain evidence="6">JCM 17207</strain>
    </source>
</reference>
<evidence type="ECO:0000259" key="4">
    <source>
        <dbReference type="Pfam" id="PF00465"/>
    </source>
</evidence>
<evidence type="ECO:0000256" key="2">
    <source>
        <dbReference type="ARBA" id="ARBA00023002"/>
    </source>
</evidence>
<dbReference type="InterPro" id="IPR056798">
    <property type="entry name" value="ADH_Fe_C"/>
</dbReference>
<comment type="similarity">
    <text evidence="1">Belongs to the iron-containing alcohol dehydrogenase family.</text>
</comment>
<dbReference type="Proteomes" id="UP001055185">
    <property type="component" value="Unassembled WGS sequence"/>
</dbReference>
<proteinExistence type="inferred from homology"/>
<dbReference type="PANTHER" id="PTHR11496">
    <property type="entry name" value="ALCOHOL DEHYDROGENASE"/>
    <property type="match status" value="1"/>
</dbReference>
<comment type="caution">
    <text evidence="6">The sequence shown here is derived from an EMBL/GenBank/DDBJ whole genome shotgun (WGS) entry which is preliminary data.</text>
</comment>
<dbReference type="PROSITE" id="PS00060">
    <property type="entry name" value="ADH_IRON_2"/>
    <property type="match status" value="1"/>
</dbReference>
<feature type="domain" description="Alcohol dehydrogenase iron-type/glycerol dehydrogenase GldA" evidence="4">
    <location>
        <begin position="35"/>
        <end position="193"/>
    </location>
</feature>
<name>A0AA37J300_9FIRM</name>
<keyword evidence="7" id="KW-1185">Reference proteome</keyword>
<evidence type="ECO:0000256" key="1">
    <source>
        <dbReference type="ARBA" id="ARBA00007358"/>
    </source>
</evidence>
<dbReference type="Pfam" id="PF25137">
    <property type="entry name" value="ADH_Fe_C"/>
    <property type="match status" value="1"/>
</dbReference>
<dbReference type="InterPro" id="IPR018211">
    <property type="entry name" value="ADH_Fe_CS"/>
</dbReference>
<dbReference type="Gene3D" id="1.20.1090.10">
    <property type="entry name" value="Dehydroquinate synthase-like - alpha domain"/>
    <property type="match status" value="1"/>
</dbReference>
<dbReference type="SUPFAM" id="SSF56796">
    <property type="entry name" value="Dehydroquinate synthase-like"/>
    <property type="match status" value="1"/>
</dbReference>
<evidence type="ECO:0000313" key="6">
    <source>
        <dbReference type="EMBL" id="GJN65869.1"/>
    </source>
</evidence>
<evidence type="ECO:0000259" key="5">
    <source>
        <dbReference type="Pfam" id="PF25137"/>
    </source>
</evidence>
<dbReference type="GO" id="GO:0004022">
    <property type="term" value="F:alcohol dehydrogenase (NAD+) activity"/>
    <property type="evidence" value="ECO:0007669"/>
    <property type="project" value="TreeGrafter"/>
</dbReference>
<gene>
    <name evidence="6" type="ORF">JCM17207_24940</name>
</gene>